<dbReference type="PANTHER" id="PTHR40094">
    <property type="entry name" value="ALPHA-2-MACROGLOBULIN HOMOLOG"/>
    <property type="match status" value="1"/>
</dbReference>
<keyword evidence="4" id="KW-1133">Transmembrane helix</keyword>
<dbReference type="Pfam" id="PF11974">
    <property type="entry name" value="bMG3"/>
    <property type="match status" value="1"/>
</dbReference>
<dbReference type="CDD" id="cd02891">
    <property type="entry name" value="A2M_like"/>
    <property type="match status" value="1"/>
</dbReference>
<feature type="compositionally biased region" description="Acidic residues" evidence="3">
    <location>
        <begin position="1940"/>
        <end position="1950"/>
    </location>
</feature>
<dbReference type="InterPro" id="IPR051802">
    <property type="entry name" value="YfhM-like"/>
</dbReference>
<dbReference type="Gene3D" id="1.50.10.20">
    <property type="match status" value="1"/>
</dbReference>
<accession>A0A242NUG6</accession>
<keyword evidence="4" id="KW-0472">Membrane</keyword>
<dbReference type="GO" id="GO:0004866">
    <property type="term" value="F:endopeptidase inhibitor activity"/>
    <property type="evidence" value="ECO:0007669"/>
    <property type="project" value="InterPro"/>
</dbReference>
<dbReference type="PANTHER" id="PTHR40094:SF1">
    <property type="entry name" value="UBIQUITIN DOMAIN-CONTAINING PROTEIN"/>
    <property type="match status" value="1"/>
</dbReference>
<feature type="domain" description="Alpha-2-macroglobulin bait region" evidence="5">
    <location>
        <begin position="1126"/>
        <end position="1265"/>
    </location>
</feature>
<evidence type="ECO:0000259" key="6">
    <source>
        <dbReference type="SMART" id="SM01360"/>
    </source>
</evidence>
<dbReference type="InterPro" id="IPR001599">
    <property type="entry name" value="Macroglobln_a2"/>
</dbReference>
<dbReference type="InterPro" id="IPR002890">
    <property type="entry name" value="MG2"/>
</dbReference>
<dbReference type="Pfam" id="PF17972">
    <property type="entry name" value="bMG5"/>
    <property type="match status" value="1"/>
</dbReference>
<feature type="compositionally biased region" description="Basic and acidic residues" evidence="3">
    <location>
        <begin position="1930"/>
        <end position="1939"/>
    </location>
</feature>
<evidence type="ECO:0000256" key="3">
    <source>
        <dbReference type="SAM" id="MobiDB-lite"/>
    </source>
</evidence>
<feature type="region of interest" description="Disordered" evidence="3">
    <location>
        <begin position="1929"/>
        <end position="1951"/>
    </location>
</feature>
<comment type="caution">
    <text evidence="7">The sequence shown here is derived from an EMBL/GenBank/DDBJ whole genome shotgun (WGS) entry which is preliminary data.</text>
</comment>
<protein>
    <recommendedName>
        <fullName evidence="9">Alpha-2-macroglobulin</fullName>
    </recommendedName>
</protein>
<dbReference type="Gene3D" id="2.60.40.1930">
    <property type="match status" value="1"/>
</dbReference>
<evidence type="ECO:0000313" key="7">
    <source>
        <dbReference type="EMBL" id="OTQ49600.1"/>
    </source>
</evidence>
<dbReference type="InterPro" id="IPR021868">
    <property type="entry name" value="Alpha_2_Macroglob_MG3"/>
</dbReference>
<feature type="domain" description="Alpha-2-macroglobulin" evidence="6">
    <location>
        <begin position="1333"/>
        <end position="1424"/>
    </location>
</feature>
<dbReference type="InterPro" id="IPR041246">
    <property type="entry name" value="Bact_MG10"/>
</dbReference>
<dbReference type="EMBL" id="NASK01000094">
    <property type="protein sequence ID" value="OTQ49600.1"/>
    <property type="molecule type" value="Genomic_DNA"/>
</dbReference>
<feature type="transmembrane region" description="Helical" evidence="4">
    <location>
        <begin position="37"/>
        <end position="56"/>
    </location>
</feature>
<evidence type="ECO:0000313" key="8">
    <source>
        <dbReference type="Proteomes" id="UP000194968"/>
    </source>
</evidence>
<sequence length="2031" mass="231440">MRFSFIAIKNRLLIIVIEMIRNIMDIIRFILRLPYRIFCICLEAILYFALFLLIVLRSILWLISPIIGQVNWSIPKWYPRAKDIYQSSITRLNNYSLIIGCVVILAIVAYLSGNYAYHWYLNKPKPIEPAPVIINTYGISFYAPKESGVITDPNQSYLKIKFTGHRRSPAPIDKIGKEITEGIEISPEIKGTWSWYDDENIYFKPEQPWPIGETYTVKLDGSKLLNPNNLISNQDNIFTFKTTGFSFVIISGEFYQNPIDAEEKLGIYEVKFTHPVDPTTFENNLKLSLFQDTDQKYKPHEFVQNVNFTINYNKDKTRAYIKSDKLEVADMNRYLSLNITKGITSSMGGSPATLESSKEINIPNKYNLNINSTKISFVELSNNEMRQIITINLGYNVKASDLQKALSIWQLPDQDAKYSEEYYDKIDNQHKTKYFIDKTVLDKSKRLTTKYIETDDNRTYQNQFSFEINGDQRQQIFITVDPSLTSEGGYTFKNRYEKLMRISEYSKLLNFAATGSLLSLSGDKKIPVVSRNVNQIKLELKRVIPSQLQHLVYDNDSDFSAMSFEYYKSDNFVEKYSILKDVKGKSGAIHYSDFDLTPYLNKDVKENEANRGVFLLNLYAQNDDAEEDEEPYDYFTSRFILVTDLGIINKKSLDGSYDLFVQSINSGLPVAGAKVSILGANGIEITSSITDNTGHVNFAPLSDYYKGIKPLLFLIEKGKDMSFLPISKGYRYYDRKLNYSRFDVDGQYETVERGELHAHLFSDRGIYRPGDTFHIGMIIKADDWTKSLNGIKLAANIYDAKNNLVTTKKIKVDDYGFNEISFKTEESSPTGQWHVYLYIEDDENVSGNDDQNFLGSTSVTIREFEPDKTKVTAQIVTENKQGWINQSDIIAKVTAKNLFGTAAQDRRVESKLYLQPTRFSFKKFEDYQFYRIGNNRSNFKIELEDNFTNEEGIADIDLHIEDFEGQYVAKFLTDVFEPNSGRSVAAMDSILISASDYLVGAKPDGELSYIKRDSKRLLNLIAINPTLDQITLDNLKLVTLEKKYLSVLVEQSSGVYKYESKPKDVVISQIPFEIDNKGTVYQIPTKTPGNYILQLLNNQNEVIYQTEYTVAGSANVTRSLDRNSELMLKIDANEYKPGQDIEIAITAPYTGSGIITIERDKVYAWKWFKTDTTSSVQKITLPEEVEGNAYINVQFVRDPNSEEIFMSPLSYGVVPFKVSDDRFMEKVTLKAPNLIKPGETIPITIKTNSQQRVVVFAVDEGILQVAGYQLKNPIKNFIRKKALSVRTDQILDLILPEYKRLLTLSAPGGDQDSDDKLNAHLNPFKRKTDEPVTYWSGIIDVNGEKQLNYKVPEFFSGKIRVMAVTVGKKTMGVTQTSTTVRNDFVLSPNVPYFVTPNDEFEISLLVANNITEIGNEEIPIKVKLTTTPHLAVLDDSIKTVKLASMKEGTLSFRLKATEQLGSGDLLFTATYKDKTITRQVSTSVRPINPYRIKTIMGRMDGKTQTFAGLRQMYPEFNEQNAGVSYSPMILAKGLTEYLDNYEYFCSEQIVSRALPLVIGNKYPEFNLLTDKTIPFTGVMQKLQSRQNSEGAIGLWYSTYNVDPFITLYTVHFLLEAKDAGLVIPKDLLENANKYVKLVAAGSLTDRYSLRLRAYAIYLLTRQNIITTNQIASVIEDLNHNYQSWSTDLTALYLASSYKMLKMDKQADNLLKPIWKDLSKAYDKAWWNHYYYDPLVINAGKIYLIAKHFDNKINDIPAQALENMVLMLNEERYTTQSAAMTMLALDSYNSAVKAHELDENDLTVTTKSNDQQAKIATIAKLKNLLAKGKFNDSVESISFHNAKDLPAWYLISQKGFDRSIQQEPINKGLEIYREFTDNDGKQIDTVKLGETINVTVRIRSISEEGLTNIAIVDMLPGGFEVVQQKAINNHAESENDKQSDEGENDNYDSDEQWISPIATGKYTWYPDYTDVREDRVIIYGSTRSDKIQTFNYQIKATNIGQYAVPPAYGEAMYDRDIQAVSKGGNKIIIEPR</sequence>
<reference evidence="7 8" key="1">
    <citation type="submission" date="2017-03" db="EMBL/GenBank/DDBJ databases">
        <title>Comparative genomics of honeybee gut symbionts reveal geographically distinct and subgroup specific antibiotic resistance.</title>
        <authorList>
            <person name="Ludvigsen J."/>
            <person name="Porcellato D."/>
            <person name="Labee-Lund T.M."/>
            <person name="Amdam G.V."/>
            <person name="Rudi K."/>
        </authorList>
    </citation>
    <scope>NUCLEOTIDE SEQUENCE [LARGE SCALE GENOMIC DNA]</scope>
    <source>
        <strain evidence="7 8">A-4-12</strain>
    </source>
</reference>
<evidence type="ECO:0000256" key="1">
    <source>
        <dbReference type="ARBA" id="ARBA00010556"/>
    </source>
</evidence>
<feature type="transmembrane region" description="Helical" evidence="4">
    <location>
        <begin position="95"/>
        <end position="117"/>
    </location>
</feature>
<dbReference type="Pfam" id="PF01835">
    <property type="entry name" value="MG2"/>
    <property type="match status" value="1"/>
</dbReference>
<proteinExistence type="inferred from homology"/>
<dbReference type="SMART" id="SM01359">
    <property type="entry name" value="A2M_N_2"/>
    <property type="match status" value="1"/>
</dbReference>
<dbReference type="SMART" id="SM01360">
    <property type="entry name" value="A2M"/>
    <property type="match status" value="1"/>
</dbReference>
<dbReference type="InterPro" id="IPR011625">
    <property type="entry name" value="A2M_N_BRD"/>
</dbReference>
<dbReference type="SUPFAM" id="SSF48239">
    <property type="entry name" value="Terpenoid cyclases/Protein prenyltransferases"/>
    <property type="match status" value="1"/>
</dbReference>
<dbReference type="Pfam" id="PF07703">
    <property type="entry name" value="A2M_BRD"/>
    <property type="match status" value="1"/>
</dbReference>
<organism evidence="7 8">
    <name type="scientific">Gilliamella apis</name>
    <dbReference type="NCBI Taxonomy" id="1970738"/>
    <lineage>
        <taxon>Bacteria</taxon>
        <taxon>Pseudomonadati</taxon>
        <taxon>Pseudomonadota</taxon>
        <taxon>Gammaproteobacteria</taxon>
        <taxon>Orbales</taxon>
        <taxon>Orbaceae</taxon>
        <taxon>Gilliamella</taxon>
    </lineage>
</organism>
<dbReference type="Pfam" id="PF00207">
    <property type="entry name" value="A2M"/>
    <property type="match status" value="1"/>
</dbReference>
<dbReference type="Proteomes" id="UP000194968">
    <property type="component" value="Unassembled WGS sequence"/>
</dbReference>
<gene>
    <name evidence="7" type="ORF">B6D06_06305</name>
</gene>
<evidence type="ECO:0008006" key="9">
    <source>
        <dbReference type="Google" id="ProtNLM"/>
    </source>
</evidence>
<dbReference type="Pfam" id="PF17973">
    <property type="entry name" value="bMG10"/>
    <property type="match status" value="1"/>
</dbReference>
<dbReference type="InterPro" id="IPR008930">
    <property type="entry name" value="Terpenoid_cyclase/PrenylTrfase"/>
</dbReference>
<keyword evidence="2" id="KW-0732">Signal</keyword>
<evidence type="ECO:0000259" key="5">
    <source>
        <dbReference type="SMART" id="SM01359"/>
    </source>
</evidence>
<dbReference type="InterPro" id="IPR041203">
    <property type="entry name" value="Bact_A2M_MG5"/>
</dbReference>
<name>A0A242NUG6_9GAMM</name>
<dbReference type="Gene3D" id="2.60.40.3710">
    <property type="match status" value="1"/>
</dbReference>
<evidence type="ECO:0000256" key="2">
    <source>
        <dbReference type="ARBA" id="ARBA00022729"/>
    </source>
</evidence>
<keyword evidence="4" id="KW-0812">Transmembrane</keyword>
<evidence type="ECO:0000256" key="4">
    <source>
        <dbReference type="SAM" id="Phobius"/>
    </source>
</evidence>
<comment type="similarity">
    <text evidence="1">Belongs to the protease inhibitor I39 (alpha-2-macroglobulin) family. Bacterial alpha-2-macroglobulin subfamily.</text>
</comment>